<dbReference type="PROSITE" id="PS50084">
    <property type="entry name" value="KH_TYPE_1"/>
    <property type="match status" value="13"/>
</dbReference>
<feature type="coiled-coil region" evidence="20">
    <location>
        <begin position="908"/>
        <end position="935"/>
    </location>
</feature>
<dbReference type="CDD" id="cd22412">
    <property type="entry name" value="KH-I_Vigilin_rpt9"/>
    <property type="match status" value="1"/>
</dbReference>
<evidence type="ECO:0000256" key="5">
    <source>
        <dbReference type="ARBA" id="ARBA00022548"/>
    </source>
</evidence>
<dbReference type="Proteomes" id="UP000886611">
    <property type="component" value="Unassembled WGS sequence"/>
</dbReference>
<evidence type="ECO:0000256" key="8">
    <source>
        <dbReference type="ARBA" id="ARBA00022850"/>
    </source>
</evidence>
<feature type="non-terminal residue" evidence="22">
    <location>
        <position position="1"/>
    </location>
</feature>
<dbReference type="CDD" id="cd00934">
    <property type="entry name" value="PTB"/>
    <property type="match status" value="1"/>
</dbReference>
<feature type="non-terminal residue" evidence="22">
    <location>
        <position position="1348"/>
    </location>
</feature>
<evidence type="ECO:0000313" key="23">
    <source>
        <dbReference type="Proteomes" id="UP000886611"/>
    </source>
</evidence>
<keyword evidence="8" id="KW-0345">HDL</keyword>
<keyword evidence="4" id="KW-0963">Cytoplasm</keyword>
<dbReference type="InterPro" id="IPR006020">
    <property type="entry name" value="PTB/PI_dom"/>
</dbReference>
<dbReference type="FunFam" id="3.30.1370.10:FF:000018">
    <property type="entry name" value="vigilin isoform X1"/>
    <property type="match status" value="3"/>
</dbReference>
<keyword evidence="9 19" id="KW-0694">RNA-binding</keyword>
<dbReference type="Gene3D" id="2.30.29.30">
    <property type="entry name" value="Pleckstrin-homology domain (PH domain)/Phosphotyrosine-binding domain (PTB)"/>
    <property type="match status" value="1"/>
</dbReference>
<dbReference type="CDD" id="cd02394">
    <property type="entry name" value="KH-I_Vigilin_rpt6"/>
    <property type="match status" value="1"/>
</dbReference>
<dbReference type="CDD" id="cd22413">
    <property type="entry name" value="KH-I_Vigilin_rpt10"/>
    <property type="match status" value="1"/>
</dbReference>
<dbReference type="CDD" id="cd22414">
    <property type="entry name" value="KH-I_Vigilin_rpt11"/>
    <property type="match status" value="1"/>
</dbReference>
<keyword evidence="12" id="KW-0443">Lipid metabolism</keyword>
<evidence type="ECO:0000256" key="20">
    <source>
        <dbReference type="SAM" id="Coils"/>
    </source>
</evidence>
<dbReference type="InterPro" id="IPR036612">
    <property type="entry name" value="KH_dom_type_1_sf"/>
</dbReference>
<organism evidence="22 23">
    <name type="scientific">Polypterus senegalus</name>
    <name type="common">Senegal bichir</name>
    <dbReference type="NCBI Taxonomy" id="55291"/>
    <lineage>
        <taxon>Eukaryota</taxon>
        <taxon>Metazoa</taxon>
        <taxon>Chordata</taxon>
        <taxon>Craniata</taxon>
        <taxon>Vertebrata</taxon>
        <taxon>Euteleostomi</taxon>
        <taxon>Actinopterygii</taxon>
        <taxon>Polypteriformes</taxon>
        <taxon>Polypteridae</taxon>
        <taxon>Polypterus</taxon>
    </lineage>
</organism>
<dbReference type="GO" id="GO:0006869">
    <property type="term" value="P:lipid transport"/>
    <property type="evidence" value="ECO:0007669"/>
    <property type="project" value="UniProtKB-KW"/>
</dbReference>
<evidence type="ECO:0000256" key="17">
    <source>
        <dbReference type="ARBA" id="ARBA00055815"/>
    </source>
</evidence>
<keyword evidence="13" id="KW-1207">Sterol metabolism</keyword>
<dbReference type="CDD" id="cd22417">
    <property type="entry name" value="KH-I_Vigilin_rpt14"/>
    <property type="match status" value="1"/>
</dbReference>
<dbReference type="InterPro" id="IPR057778">
    <property type="entry name" value="KH_Vigilin_N"/>
</dbReference>
<evidence type="ECO:0000256" key="19">
    <source>
        <dbReference type="PROSITE-ProRule" id="PRU00117"/>
    </source>
</evidence>
<keyword evidence="14" id="KW-0753">Steroid metabolism</keyword>
<evidence type="ECO:0000256" key="11">
    <source>
        <dbReference type="ARBA" id="ARBA00023055"/>
    </source>
</evidence>
<dbReference type="FunFam" id="3.30.1370.10:FF:000046">
    <property type="entry name" value="High density lipoprotein binding protein"/>
    <property type="match status" value="1"/>
</dbReference>
<dbReference type="Pfam" id="PF00013">
    <property type="entry name" value="KH_1"/>
    <property type="match status" value="13"/>
</dbReference>
<dbReference type="SMART" id="SM00462">
    <property type="entry name" value="PTB"/>
    <property type="match status" value="1"/>
</dbReference>
<dbReference type="CDD" id="cd22418">
    <property type="entry name" value="KH-I_Vigilin_rpt15"/>
    <property type="match status" value="1"/>
</dbReference>
<reference evidence="22 23" key="1">
    <citation type="journal article" date="2021" name="Cell">
        <title>Tracing the genetic footprints of vertebrate landing in non-teleost ray-finned fishes.</title>
        <authorList>
            <person name="Bi X."/>
            <person name="Wang K."/>
            <person name="Yang L."/>
            <person name="Pan H."/>
            <person name="Jiang H."/>
            <person name="Wei Q."/>
            <person name="Fang M."/>
            <person name="Yu H."/>
            <person name="Zhu C."/>
            <person name="Cai Y."/>
            <person name="He Y."/>
            <person name="Gan X."/>
            <person name="Zeng H."/>
            <person name="Yu D."/>
            <person name="Zhu Y."/>
            <person name="Jiang H."/>
            <person name="Qiu Q."/>
            <person name="Yang H."/>
            <person name="Zhang Y.E."/>
            <person name="Wang W."/>
            <person name="Zhu M."/>
            <person name="He S."/>
            <person name="Zhang G."/>
        </authorList>
    </citation>
    <scope>NUCLEOTIDE SEQUENCE [LARGE SCALE GENOMIC DNA]</scope>
    <source>
        <strain evidence="22">Bchr_013</strain>
    </source>
</reference>
<dbReference type="PROSITE" id="PS01179">
    <property type="entry name" value="PID"/>
    <property type="match status" value="1"/>
</dbReference>
<evidence type="ECO:0000256" key="1">
    <source>
        <dbReference type="ARBA" id="ARBA00004123"/>
    </source>
</evidence>
<evidence type="ECO:0000259" key="21">
    <source>
        <dbReference type="PROSITE" id="PS01179"/>
    </source>
</evidence>
<dbReference type="FunFam" id="3.30.1370.10:FF:000033">
    <property type="entry name" value="vigilin isoform X1"/>
    <property type="match status" value="1"/>
</dbReference>
<evidence type="ECO:0000256" key="18">
    <source>
        <dbReference type="ARBA" id="ARBA00077940"/>
    </source>
</evidence>
<evidence type="ECO:0000256" key="6">
    <source>
        <dbReference type="ARBA" id="ARBA00022553"/>
    </source>
</evidence>
<dbReference type="SUPFAM" id="SSF50729">
    <property type="entry name" value="PH domain-like"/>
    <property type="match status" value="1"/>
</dbReference>
<comment type="caution">
    <text evidence="22">The sequence shown here is derived from an EMBL/GenBank/DDBJ whole genome shotgun (WGS) entry which is preliminary data.</text>
</comment>
<evidence type="ECO:0000256" key="4">
    <source>
        <dbReference type="ARBA" id="ARBA00022490"/>
    </source>
</evidence>
<dbReference type="InterPro" id="IPR004088">
    <property type="entry name" value="KH_dom_type_1"/>
</dbReference>
<dbReference type="CDD" id="cd22405">
    <property type="entry name" value="KH-I_Vigilin_rpt1"/>
    <property type="match status" value="1"/>
</dbReference>
<comment type="function">
    <text evidence="17">Appears to play a role in cell sterol metabolism. It may function to protect cells from over-accumulation of cholesterol.</text>
</comment>
<keyword evidence="20" id="KW-0175">Coiled coil</keyword>
<dbReference type="Pfam" id="PF14719">
    <property type="entry name" value="PID_2"/>
    <property type="match status" value="1"/>
</dbReference>
<keyword evidence="23" id="KW-1185">Reference proteome</keyword>
<dbReference type="EMBL" id="JAATIS010000485">
    <property type="protein sequence ID" value="KAG2467550.1"/>
    <property type="molecule type" value="Genomic_DNA"/>
</dbReference>
<keyword evidence="3" id="KW-0813">Transport</keyword>
<dbReference type="InterPro" id="IPR011993">
    <property type="entry name" value="PH-like_dom_sf"/>
</dbReference>
<dbReference type="CDD" id="cd22416">
    <property type="entry name" value="KH-I_Vigilin_rpt13"/>
    <property type="match status" value="1"/>
</dbReference>
<dbReference type="Gene3D" id="3.30.1370.10">
    <property type="entry name" value="K Homology domain, type 1"/>
    <property type="match status" value="14"/>
</dbReference>
<dbReference type="FunFam" id="3.30.1370.10:FF:000039">
    <property type="entry name" value="vigilin isoform X1"/>
    <property type="match status" value="1"/>
</dbReference>
<gene>
    <name evidence="22" type="primary">Hdlbp_1</name>
    <name evidence="22" type="ORF">GTO96_0014463</name>
</gene>
<name>A0A8X7XE49_POLSE</name>
<evidence type="ECO:0000256" key="12">
    <source>
        <dbReference type="ARBA" id="ARBA00023098"/>
    </source>
</evidence>
<dbReference type="PANTHER" id="PTHR10627:SF67">
    <property type="entry name" value="HIGH DENSITY LIPOPROTEIN-BINDING PROTEIN B"/>
    <property type="match status" value="1"/>
</dbReference>
<dbReference type="FunFam" id="3.30.1370.10:FF:000057">
    <property type="entry name" value="High density lipoprotein binding protein"/>
    <property type="match status" value="1"/>
</dbReference>
<keyword evidence="11" id="KW-0445">Lipid transport</keyword>
<keyword evidence="7" id="KW-0677">Repeat</keyword>
<evidence type="ECO:0000256" key="15">
    <source>
        <dbReference type="ARBA" id="ARBA00023242"/>
    </source>
</evidence>
<comment type="subcellular location">
    <subcellularLocation>
        <location evidence="2">Cytoplasm</location>
    </subcellularLocation>
    <subcellularLocation>
        <location evidence="1">Nucleus</location>
    </subcellularLocation>
</comment>
<dbReference type="GO" id="GO:0008203">
    <property type="term" value="P:cholesterol metabolic process"/>
    <property type="evidence" value="ECO:0007669"/>
    <property type="project" value="UniProtKB-KW"/>
</dbReference>
<dbReference type="GO" id="GO:0005634">
    <property type="term" value="C:nucleus"/>
    <property type="evidence" value="ECO:0007669"/>
    <property type="project" value="UniProtKB-SubCell"/>
</dbReference>
<dbReference type="CDD" id="cd22415">
    <property type="entry name" value="KH-I_Vigilin_rpt12"/>
    <property type="match status" value="1"/>
</dbReference>
<dbReference type="SUPFAM" id="SSF54791">
    <property type="entry name" value="Eukaryotic type KH-domain (KH-domain type I)"/>
    <property type="match status" value="12"/>
</dbReference>
<protein>
    <recommendedName>
        <fullName evidence="16">Vigilin</fullName>
    </recommendedName>
    <alternativeName>
        <fullName evidence="18">High density lipoprotein-binding protein</fullName>
    </alternativeName>
</protein>
<keyword evidence="6" id="KW-0597">Phosphoprotein</keyword>
<evidence type="ECO:0000256" key="3">
    <source>
        <dbReference type="ARBA" id="ARBA00022448"/>
    </source>
</evidence>
<dbReference type="InterPro" id="IPR004087">
    <property type="entry name" value="KH_dom"/>
</dbReference>
<dbReference type="GO" id="GO:0005737">
    <property type="term" value="C:cytoplasm"/>
    <property type="evidence" value="ECO:0007669"/>
    <property type="project" value="UniProtKB-SubCell"/>
</dbReference>
<evidence type="ECO:0000313" key="22">
    <source>
        <dbReference type="EMBL" id="KAG2467550.1"/>
    </source>
</evidence>
<dbReference type="PANTHER" id="PTHR10627">
    <property type="entry name" value="SCP160"/>
    <property type="match status" value="1"/>
</dbReference>
<dbReference type="CDD" id="cd22411">
    <property type="entry name" value="KH-I_Vigilin_rpt8"/>
    <property type="match status" value="1"/>
</dbReference>
<evidence type="ECO:0000256" key="10">
    <source>
        <dbReference type="ARBA" id="ARBA00022990"/>
    </source>
</evidence>
<dbReference type="Pfam" id="PF24668">
    <property type="entry name" value="KH_Vigilin"/>
    <property type="match status" value="1"/>
</dbReference>
<keyword evidence="10" id="KW-0007">Acetylation</keyword>
<evidence type="ECO:0000256" key="2">
    <source>
        <dbReference type="ARBA" id="ARBA00004496"/>
    </source>
</evidence>
<evidence type="ECO:0000256" key="7">
    <source>
        <dbReference type="ARBA" id="ARBA00022737"/>
    </source>
</evidence>
<dbReference type="GO" id="GO:0003729">
    <property type="term" value="F:mRNA binding"/>
    <property type="evidence" value="ECO:0007669"/>
    <property type="project" value="TreeGrafter"/>
</dbReference>
<accession>A0A8X7XE49</accession>
<keyword evidence="5" id="KW-0153">Cholesterol metabolism</keyword>
<dbReference type="FunFam" id="3.30.1370.10:FF:000061">
    <property type="entry name" value="High density lipoprotein binding protein"/>
    <property type="match status" value="1"/>
</dbReference>
<evidence type="ECO:0000256" key="16">
    <source>
        <dbReference type="ARBA" id="ARBA00039270"/>
    </source>
</evidence>
<dbReference type="CDD" id="cd22408">
    <property type="entry name" value="KH-I_Vigilin_rpt4"/>
    <property type="match status" value="1"/>
</dbReference>
<evidence type="ECO:0000256" key="13">
    <source>
        <dbReference type="ARBA" id="ARBA00023166"/>
    </source>
</evidence>
<dbReference type="CDD" id="cd22410">
    <property type="entry name" value="KH-I_Vigilin_rpt7"/>
    <property type="match status" value="1"/>
</dbReference>
<dbReference type="SMART" id="SM00322">
    <property type="entry name" value="KH"/>
    <property type="match status" value="13"/>
</dbReference>
<keyword evidence="15" id="KW-0539">Nucleus</keyword>
<evidence type="ECO:0000256" key="14">
    <source>
        <dbReference type="ARBA" id="ARBA00023221"/>
    </source>
</evidence>
<dbReference type="CDD" id="cd22406">
    <property type="entry name" value="KH-I_Vigilin_rpt2"/>
    <property type="match status" value="1"/>
</dbReference>
<dbReference type="GO" id="GO:0034364">
    <property type="term" value="C:high-density lipoprotein particle"/>
    <property type="evidence" value="ECO:0007669"/>
    <property type="project" value="UniProtKB-KW"/>
</dbReference>
<feature type="domain" description="PID" evidence="21">
    <location>
        <begin position="38"/>
        <end position="156"/>
    </location>
</feature>
<evidence type="ECO:0000256" key="9">
    <source>
        <dbReference type="ARBA" id="ARBA00022884"/>
    </source>
</evidence>
<sequence length="1348" mass="151671">MALSSFRLMRTLRNSPAALRRKFSKDRTESLSHGDPLFKVHYLGMEKIYSLQVDQAEEAITRLLEGLPDKMAKDHALVVRPRYLEVKEIATGRQLTKTYLHDIAYCAADTTRPNIFLYICKNRGQQLQCRVFWCSKAKRAKAITACLGQSFEKALNDWQETVLAERNEVEAVVKVEASGKVSKEERNPSVASSLQRGGVPEDEAYIPTYLEAFPPLPEKGAPTEKSSEPSGAWSKIRPIKSSVITQVFHVPLEERRYKDNSQFGEGEESKVCLDIMQKTGAHIELSLAKDQGLSIMVTGKLDSVMKARKEIVARLQTQASATVTIPKEHHRFVIGKNGEKLLELELKTATKIQIPRPEDSSNQIKIAGTKEGIEKARHEILLISAEQDKRAVERINLEKAFHPFIAGAYNKLVQEVCLETGARINIPPPSVNKDEIIITGEKEPVAQAVARIRSIYEDKKRKTTTISVEVKKSQHKYIIGPKGNTLQEILDTTGVSVEMPALDSSSETIILRGEPDKLGAALTQVYAKVHIEFTDGDEKITLEGPTEEVEQAQAQIQEIIKDLLVRMDYTEVMIDQRFHRHLIGKNGANINRIKEQYKVLVRIPQDGDRSNLVRIEGDPQGVQLARKELLEMASRMENERTKDLIIEQRFHRTIIGQKGEKIKEVRDKFPEVIINFPDPSQKSDIVQLRGPKNEVEKCAKYLQKVIAELIENSYSISVPIFKQFHKNIIGKGGANIKKIREETNTKIDLPTENSNSEVILITGKKTNCEAARDRILAIQRELANIKEVEVSIPSKLHNSLIGAKGRLVRSIMEECGGVHIHFPSEGSGSDKVTIRGPMEEVEKARKQLLQLAEEKQINNYTAELQAKPEYHKFLIGRGGGNIRKVRDRTGARIIFPTTDDREVEVITIVGKEEAVKLAQKELELLIKNLDNVIEDVMVVDPKYHRHFVTRRGQVLREIAEEYGGVTVSFPRTGVQSDKVTLKGAKDCVEAAKKRILEIIEDLDAQVTLECVIPQKYHRSVMGAKGSKVQQITRDYDVQIKFPEREECSGMDLHLQENGDVSPEVELVPNKCDIITISGRKEKCEAARIALLALVPVTLDVDVPYDLHRYIIGQKGIGIRKMMEDYEVNISVPQPDQQSDVIKITGLVANVERAKQGLLERVKELQAEQEDRALRSFKLTISVDPKYHPKIIGRKGAVISQIRKDHDVNIQFPDKGDEHQDIISITGYELNTESAKDAILRIVADLEEMVSEDIKLDHRVHARIIGGRGKAIRKLMEEFKVDIRFPQPGSNDPDRVTVTGLPENVDNAVDHLLILEEEYAPDMSSAEDFPTFGAGITPKQMSAWGPKKF</sequence>
<dbReference type="CDD" id="cd22407">
    <property type="entry name" value="KH-I_Vigilin_rpt3"/>
    <property type="match status" value="1"/>
</dbReference>
<proteinExistence type="predicted"/>